<dbReference type="FunFam" id="3.40.50.150:FF:000051">
    <property type="entry name" value="tRNA (guanine(26)-N(2))-dimethyltransferase"/>
    <property type="match status" value="1"/>
</dbReference>
<comment type="catalytic activity">
    <reaction evidence="8 9">
        <text>guanosine(26) in tRNA + 2 S-adenosyl-L-methionine = N(2)-dimethylguanosine(26) in tRNA + 2 S-adenosyl-L-homocysteine + 2 H(+)</text>
        <dbReference type="Rhea" id="RHEA:43140"/>
        <dbReference type="Rhea" id="RHEA-COMP:10359"/>
        <dbReference type="Rhea" id="RHEA-COMP:10360"/>
        <dbReference type="ChEBI" id="CHEBI:15378"/>
        <dbReference type="ChEBI" id="CHEBI:57856"/>
        <dbReference type="ChEBI" id="CHEBI:59789"/>
        <dbReference type="ChEBI" id="CHEBI:74269"/>
        <dbReference type="ChEBI" id="CHEBI:74513"/>
        <dbReference type="EC" id="2.1.1.216"/>
    </reaction>
</comment>
<dbReference type="Gene3D" id="3.30.56.70">
    <property type="entry name" value="N2,N2-dimethylguanosine tRNA methyltransferase, C-terminal domain"/>
    <property type="match status" value="1"/>
</dbReference>
<dbReference type="InterPro" id="IPR029063">
    <property type="entry name" value="SAM-dependent_MTases_sf"/>
</dbReference>
<dbReference type="NCBIfam" id="TIGR00308">
    <property type="entry name" value="TRM1"/>
    <property type="match status" value="1"/>
</dbReference>
<evidence type="ECO:0000313" key="11">
    <source>
        <dbReference type="Proteomes" id="UP000187209"/>
    </source>
</evidence>
<keyword evidence="5 9" id="KW-0819">tRNA processing</keyword>
<dbReference type="GO" id="GO:0000049">
    <property type="term" value="F:tRNA binding"/>
    <property type="evidence" value="ECO:0007669"/>
    <property type="project" value="UniProtKB-UniRule"/>
</dbReference>
<dbReference type="Proteomes" id="UP000187209">
    <property type="component" value="Unassembled WGS sequence"/>
</dbReference>
<accession>A0A1R2CDZ6</accession>
<organism evidence="10 11">
    <name type="scientific">Stentor coeruleus</name>
    <dbReference type="NCBI Taxonomy" id="5963"/>
    <lineage>
        <taxon>Eukaryota</taxon>
        <taxon>Sar</taxon>
        <taxon>Alveolata</taxon>
        <taxon>Ciliophora</taxon>
        <taxon>Postciliodesmatophora</taxon>
        <taxon>Heterotrichea</taxon>
        <taxon>Heterotrichida</taxon>
        <taxon>Stentoridae</taxon>
        <taxon>Stentor</taxon>
    </lineage>
</organism>
<sequence>MVSHIEGAAQILLKGGVFMNPAQVFNRDMSMLVASAYAQSLENRPLHILEPLAATGLRSIRYFKELNHPVERIVANDIDPSAVEQIKENFASNSVTGEVWQKDACDAMYTSRGLWDIVDIDPYGSAAGFLDAAVRAVKSGGLLCVTSTDMITLCGNNPDTCFYKYQSIPSKSKYCHEFALRILLYQLNATANKYQFAIQPLISLSVDFYVRVFVKVISSAQTAKKSIGSSSLVFQCSECPAYFIQGFGREHKGKDRWVGNVLTVDSNCPYCAKSKDHEVEDAKDEEGRGGQILMQGPIYTGPLHDKEFVEKVLVLANLREFKTKDKVRGVLYSIREELETPLGINIGNLCKFFKVPAMSQKNLRSAMKSIGKDLSQSHTNPLIYKTTASFDDIYDIFRYWKKLKAPQRYLTNILKDSPAYRVLTKEPKGPAPDFDQDLTEHEKSILGQIRYPINEPNWGPKPRPKKEEE</sequence>
<keyword evidence="2 9" id="KW-0489">Methyltransferase</keyword>
<dbReference type="AlphaFoldDB" id="A0A1R2CDZ6"/>
<dbReference type="EMBL" id="MPUH01000182">
    <property type="protein sequence ID" value="OMJ87223.1"/>
    <property type="molecule type" value="Genomic_DNA"/>
</dbReference>
<evidence type="ECO:0000256" key="8">
    <source>
        <dbReference type="ARBA" id="ARBA00051897"/>
    </source>
</evidence>
<evidence type="ECO:0000256" key="9">
    <source>
        <dbReference type="PROSITE-ProRule" id="PRU00958"/>
    </source>
</evidence>
<name>A0A1R2CDZ6_9CILI</name>
<evidence type="ECO:0000256" key="2">
    <source>
        <dbReference type="ARBA" id="ARBA00022603"/>
    </source>
</evidence>
<reference evidence="10 11" key="1">
    <citation type="submission" date="2016-11" db="EMBL/GenBank/DDBJ databases">
        <title>The macronuclear genome of Stentor coeruleus: a giant cell with tiny introns.</title>
        <authorList>
            <person name="Slabodnick M."/>
            <person name="Ruby J.G."/>
            <person name="Reiff S.B."/>
            <person name="Swart E.C."/>
            <person name="Gosai S."/>
            <person name="Prabakaran S."/>
            <person name="Witkowska E."/>
            <person name="Larue G.E."/>
            <person name="Fisher S."/>
            <person name="Freeman R.M."/>
            <person name="Gunawardena J."/>
            <person name="Chu W."/>
            <person name="Stover N.A."/>
            <person name="Gregory B.D."/>
            <person name="Nowacki M."/>
            <person name="Derisi J."/>
            <person name="Roy S.W."/>
            <person name="Marshall W.F."/>
            <person name="Sood P."/>
        </authorList>
    </citation>
    <scope>NUCLEOTIDE SEQUENCE [LARGE SCALE GENOMIC DNA]</scope>
    <source>
        <strain evidence="10">WM001</strain>
    </source>
</reference>
<keyword evidence="4 9" id="KW-0949">S-adenosyl-L-methionine</keyword>
<dbReference type="SUPFAM" id="SSF53335">
    <property type="entry name" value="S-adenosyl-L-methionine-dependent methyltransferases"/>
    <property type="match status" value="1"/>
</dbReference>
<dbReference type="PANTHER" id="PTHR10631:SF3">
    <property type="entry name" value="TRNA (GUANINE(26)-N(2))-DIMETHYLTRANSFERASE"/>
    <property type="match status" value="1"/>
</dbReference>
<evidence type="ECO:0000256" key="7">
    <source>
        <dbReference type="ARBA" id="ARBA00039099"/>
    </source>
</evidence>
<evidence type="ECO:0000256" key="4">
    <source>
        <dbReference type="ARBA" id="ARBA00022691"/>
    </source>
</evidence>
<keyword evidence="3 9" id="KW-0808">Transferase</keyword>
<evidence type="ECO:0000256" key="6">
    <source>
        <dbReference type="ARBA" id="ARBA00022884"/>
    </source>
</evidence>
<keyword evidence="11" id="KW-1185">Reference proteome</keyword>
<dbReference type="Pfam" id="PF02005">
    <property type="entry name" value="TRM"/>
    <property type="match status" value="1"/>
</dbReference>
<comment type="similarity">
    <text evidence="9">Belongs to the class I-like SAM-binding methyltransferase superfamily. Trm1 family.</text>
</comment>
<dbReference type="GO" id="GO:0160104">
    <property type="term" value="F:tRNA (guanine(26)-N2)-dimethyltransferase activity"/>
    <property type="evidence" value="ECO:0007669"/>
    <property type="project" value="UniProtKB-UniRule"/>
</dbReference>
<keyword evidence="6 9" id="KW-0694">RNA-binding</keyword>
<proteinExistence type="inferred from homology"/>
<evidence type="ECO:0000256" key="1">
    <source>
        <dbReference type="ARBA" id="ARBA00022555"/>
    </source>
</evidence>
<comment type="caution">
    <text evidence="10">The sequence shown here is derived from an EMBL/GenBank/DDBJ whole genome shotgun (WGS) entry which is preliminary data.</text>
</comment>
<protein>
    <recommendedName>
        <fullName evidence="7 9">tRNA (guanine(26)-N(2))-dimethyltransferase</fullName>
        <ecNumber evidence="7 9">2.1.1.216</ecNumber>
    </recommendedName>
</protein>
<gene>
    <name evidence="10" type="ORF">SteCoe_11063</name>
</gene>
<dbReference type="Gene3D" id="3.40.50.150">
    <property type="entry name" value="Vaccinia Virus protein VP39"/>
    <property type="match status" value="1"/>
</dbReference>
<dbReference type="GO" id="GO:0002940">
    <property type="term" value="P:tRNA N2-guanine methylation"/>
    <property type="evidence" value="ECO:0007669"/>
    <property type="project" value="TreeGrafter"/>
</dbReference>
<dbReference type="InterPro" id="IPR002905">
    <property type="entry name" value="Trm1"/>
</dbReference>
<evidence type="ECO:0000256" key="3">
    <source>
        <dbReference type="ARBA" id="ARBA00022679"/>
    </source>
</evidence>
<dbReference type="OrthoDB" id="6349953at2759"/>
<dbReference type="InterPro" id="IPR042296">
    <property type="entry name" value="tRNA_met_Trm1_C"/>
</dbReference>
<dbReference type="EC" id="2.1.1.216" evidence="7 9"/>
<keyword evidence="1 9" id="KW-0820">tRNA-binding</keyword>
<evidence type="ECO:0000313" key="10">
    <source>
        <dbReference type="EMBL" id="OMJ87223.1"/>
    </source>
</evidence>
<dbReference type="GO" id="GO:0005634">
    <property type="term" value="C:nucleus"/>
    <property type="evidence" value="ECO:0007669"/>
    <property type="project" value="TreeGrafter"/>
</dbReference>
<evidence type="ECO:0000256" key="5">
    <source>
        <dbReference type="ARBA" id="ARBA00022694"/>
    </source>
</evidence>
<dbReference type="CDD" id="cd02440">
    <property type="entry name" value="AdoMet_MTases"/>
    <property type="match status" value="1"/>
</dbReference>
<dbReference type="PROSITE" id="PS51626">
    <property type="entry name" value="SAM_MT_TRM1"/>
    <property type="match status" value="1"/>
</dbReference>
<dbReference type="PANTHER" id="PTHR10631">
    <property type="entry name" value="N 2 ,N 2 -DIMETHYLGUANOSINE TRNA METHYLTRANSFERASE"/>
    <property type="match status" value="1"/>
</dbReference>